<feature type="transmembrane region" description="Helical" evidence="8">
    <location>
        <begin position="284"/>
        <end position="303"/>
    </location>
</feature>
<comment type="caution">
    <text evidence="9">The sequence shown here is derived from an EMBL/GenBank/DDBJ whole genome shotgun (WGS) entry which is preliminary data.</text>
</comment>
<keyword evidence="5 8" id="KW-0812">Transmembrane</keyword>
<dbReference type="PANTHER" id="PTHR33908:SF11">
    <property type="entry name" value="MEMBRANE PROTEIN"/>
    <property type="match status" value="1"/>
</dbReference>
<proteinExistence type="predicted"/>
<evidence type="ECO:0000313" key="10">
    <source>
        <dbReference type="Proteomes" id="UP000032309"/>
    </source>
</evidence>
<evidence type="ECO:0000256" key="3">
    <source>
        <dbReference type="ARBA" id="ARBA00022676"/>
    </source>
</evidence>
<feature type="transmembrane region" description="Helical" evidence="8">
    <location>
        <begin position="357"/>
        <end position="373"/>
    </location>
</feature>
<keyword evidence="7 8" id="KW-0472">Membrane</keyword>
<sequence>MGKRLKLNILFLFVVFVFIAGHGIYLNTPWVNFEYSFAEASRGILDTTYTVGLEKYWEVEANPLGYSLVTAIIASFLDISFWSVRIPSLAGGIAILVAGWIFHHSKNFKNDSLFFLWAAIISLNPLVWIYSGRATADILPVGLVVLAFLFCYCAQDRLWIHFIGGVCFALASLVKFNSLLLGLGIVYLLFTDQNGKIIWSCEKITAFLFYSLLPTIVLGIYFLVIYDRFGIVFMPEIFKVAHFEGYAKGFITNLGMYASYLTMLLALTSVLPVIHLWKVWTRKNFFILTVIVFFMGFAFWNILSSFSMGEMDFGGLYEVLLNRKIISLIRVGSFVFTFFLFIELVDTAFRERKRMNFFLLYVLIPFLIISSFSKPVQRYLSFCLPFVTFYLIIILGSRMPRLIHWIGWTSVFVSALITLFGVLYQIRQGVASENMVHWVILNGYLKDTRLTDTVKPHVGYHFFQNPDGKKKYVVDVGRTPPKNVLHEESVVVLGKKIKTYYFMEQDGRFE</sequence>
<evidence type="ECO:0000256" key="8">
    <source>
        <dbReference type="SAM" id="Phobius"/>
    </source>
</evidence>
<feature type="transmembrane region" description="Helical" evidence="8">
    <location>
        <begin position="206"/>
        <end position="226"/>
    </location>
</feature>
<gene>
    <name evidence="9" type="ORF">BROSI_A1867</name>
</gene>
<feature type="transmembrane region" description="Helical" evidence="8">
    <location>
        <begin position="7"/>
        <end position="26"/>
    </location>
</feature>
<protein>
    <recommendedName>
        <fullName evidence="11">Glycosyltransferase RgtA/B/C/D-like domain-containing protein</fullName>
    </recommendedName>
</protein>
<comment type="subcellular location">
    <subcellularLocation>
        <location evidence="1">Cell membrane</location>
        <topology evidence="1">Multi-pass membrane protein</topology>
    </subcellularLocation>
</comment>
<feature type="transmembrane region" description="Helical" evidence="8">
    <location>
        <begin position="257"/>
        <end position="277"/>
    </location>
</feature>
<feature type="transmembrane region" description="Helical" evidence="8">
    <location>
        <begin position="138"/>
        <end position="155"/>
    </location>
</feature>
<name>A0ABQ0JXF1_9BACT</name>
<evidence type="ECO:0000256" key="4">
    <source>
        <dbReference type="ARBA" id="ARBA00022679"/>
    </source>
</evidence>
<dbReference type="PANTHER" id="PTHR33908">
    <property type="entry name" value="MANNOSYLTRANSFERASE YKCB-RELATED"/>
    <property type="match status" value="1"/>
</dbReference>
<evidence type="ECO:0000256" key="7">
    <source>
        <dbReference type="ARBA" id="ARBA00023136"/>
    </source>
</evidence>
<feature type="transmembrane region" description="Helical" evidence="8">
    <location>
        <begin position="161"/>
        <end position="190"/>
    </location>
</feature>
<feature type="transmembrane region" description="Helical" evidence="8">
    <location>
        <begin position="325"/>
        <end position="345"/>
    </location>
</feature>
<evidence type="ECO:0008006" key="11">
    <source>
        <dbReference type="Google" id="ProtNLM"/>
    </source>
</evidence>
<accession>A0ABQ0JXF1</accession>
<dbReference type="InterPro" id="IPR050297">
    <property type="entry name" value="LipidA_mod_glycosyltrf_83"/>
</dbReference>
<evidence type="ECO:0000256" key="1">
    <source>
        <dbReference type="ARBA" id="ARBA00004651"/>
    </source>
</evidence>
<keyword evidence="6 8" id="KW-1133">Transmembrane helix</keyword>
<dbReference type="EMBL" id="BAFN01000001">
    <property type="protein sequence ID" value="GAN33347.1"/>
    <property type="molecule type" value="Genomic_DNA"/>
</dbReference>
<feature type="transmembrane region" description="Helical" evidence="8">
    <location>
        <begin position="114"/>
        <end position="131"/>
    </location>
</feature>
<dbReference type="Proteomes" id="UP000032309">
    <property type="component" value="Unassembled WGS sequence"/>
</dbReference>
<evidence type="ECO:0000256" key="2">
    <source>
        <dbReference type="ARBA" id="ARBA00022475"/>
    </source>
</evidence>
<organism evidence="9 10">
    <name type="scientific">Candidatus Brocadia sinica JPN1</name>
    <dbReference type="NCBI Taxonomy" id="1197129"/>
    <lineage>
        <taxon>Bacteria</taxon>
        <taxon>Pseudomonadati</taxon>
        <taxon>Planctomycetota</taxon>
        <taxon>Candidatus Brocadiia</taxon>
        <taxon>Candidatus Brocadiales</taxon>
        <taxon>Candidatus Brocadiaceae</taxon>
        <taxon>Candidatus Brocadia</taxon>
    </lineage>
</organism>
<feature type="transmembrane region" description="Helical" evidence="8">
    <location>
        <begin position="402"/>
        <end position="424"/>
    </location>
</feature>
<reference evidence="10" key="1">
    <citation type="journal article" date="2015" name="Genome Announc.">
        <title>Draft Genome Sequence of an Anaerobic Ammonium-Oxidizing Bacterium, "Candidatus Brocadia sinica".</title>
        <authorList>
            <person name="Oshiki M."/>
            <person name="Shinyako-Hata K."/>
            <person name="Satoh H."/>
            <person name="Okabe S."/>
        </authorList>
    </citation>
    <scope>NUCLEOTIDE SEQUENCE [LARGE SCALE GENOMIC DNA]</scope>
    <source>
        <strain evidence="10">JPN1</strain>
    </source>
</reference>
<feature type="transmembrane region" description="Helical" evidence="8">
    <location>
        <begin position="379"/>
        <end position="395"/>
    </location>
</feature>
<dbReference type="RefSeq" id="WP_052563404.1">
    <property type="nucleotide sequence ID" value="NZ_BAFN01000001.1"/>
</dbReference>
<keyword evidence="10" id="KW-1185">Reference proteome</keyword>
<keyword evidence="3" id="KW-0328">Glycosyltransferase</keyword>
<evidence type="ECO:0000256" key="6">
    <source>
        <dbReference type="ARBA" id="ARBA00022989"/>
    </source>
</evidence>
<evidence type="ECO:0000313" key="9">
    <source>
        <dbReference type="EMBL" id="GAN33347.1"/>
    </source>
</evidence>
<evidence type="ECO:0000256" key="5">
    <source>
        <dbReference type="ARBA" id="ARBA00022692"/>
    </source>
</evidence>
<feature type="transmembrane region" description="Helical" evidence="8">
    <location>
        <begin position="63"/>
        <end position="79"/>
    </location>
</feature>
<keyword evidence="2" id="KW-1003">Cell membrane</keyword>
<keyword evidence="4" id="KW-0808">Transferase</keyword>
<feature type="transmembrane region" description="Helical" evidence="8">
    <location>
        <begin position="86"/>
        <end position="102"/>
    </location>
</feature>